<feature type="region of interest" description="Disordered" evidence="1">
    <location>
        <begin position="1"/>
        <end position="25"/>
    </location>
</feature>
<proteinExistence type="predicted"/>
<sequence>MASAGDWAGWRAGRRAAAAEAGWRPSAAEAGRRLAAAEAGWRPAATKGGMESGGGWRYAVLGSPP</sequence>
<dbReference type="Proteomes" id="UP000008021">
    <property type="component" value="Chromosome 8"/>
</dbReference>
<evidence type="ECO:0000313" key="2">
    <source>
        <dbReference type="EnsemblPlants" id="OMERI08G12470.1"/>
    </source>
</evidence>
<dbReference type="HOGENOM" id="CLU_2853593_0_0_1"/>
<feature type="region of interest" description="Disordered" evidence="1">
    <location>
        <begin position="37"/>
        <end position="65"/>
    </location>
</feature>
<dbReference type="EnsemblPlants" id="OMERI08G12470.1">
    <property type="protein sequence ID" value="OMERI08G12470.1"/>
    <property type="gene ID" value="OMERI08G12470"/>
</dbReference>
<keyword evidence="3" id="KW-1185">Reference proteome</keyword>
<name>A0A0E0ELL6_9ORYZ</name>
<protein>
    <submittedName>
        <fullName evidence="2">Uncharacterized protein</fullName>
    </submittedName>
</protein>
<accession>A0A0E0ELL6</accession>
<dbReference type="AlphaFoldDB" id="A0A0E0ELL6"/>
<evidence type="ECO:0000313" key="3">
    <source>
        <dbReference type="Proteomes" id="UP000008021"/>
    </source>
</evidence>
<evidence type="ECO:0000256" key="1">
    <source>
        <dbReference type="SAM" id="MobiDB-lite"/>
    </source>
</evidence>
<reference evidence="2" key="1">
    <citation type="submission" date="2015-04" db="UniProtKB">
        <authorList>
            <consortium name="EnsemblPlants"/>
        </authorList>
    </citation>
    <scope>IDENTIFICATION</scope>
</reference>
<organism evidence="2">
    <name type="scientific">Oryza meridionalis</name>
    <dbReference type="NCBI Taxonomy" id="40149"/>
    <lineage>
        <taxon>Eukaryota</taxon>
        <taxon>Viridiplantae</taxon>
        <taxon>Streptophyta</taxon>
        <taxon>Embryophyta</taxon>
        <taxon>Tracheophyta</taxon>
        <taxon>Spermatophyta</taxon>
        <taxon>Magnoliopsida</taxon>
        <taxon>Liliopsida</taxon>
        <taxon>Poales</taxon>
        <taxon>Poaceae</taxon>
        <taxon>BOP clade</taxon>
        <taxon>Oryzoideae</taxon>
        <taxon>Oryzeae</taxon>
        <taxon>Oryzinae</taxon>
        <taxon>Oryza</taxon>
    </lineage>
</organism>
<reference evidence="2" key="2">
    <citation type="submission" date="2018-05" db="EMBL/GenBank/DDBJ databases">
        <title>OmerRS3 (Oryza meridionalis Reference Sequence Version 3).</title>
        <authorList>
            <person name="Zhang J."/>
            <person name="Kudrna D."/>
            <person name="Lee S."/>
            <person name="Talag J."/>
            <person name="Welchert J."/>
            <person name="Wing R.A."/>
        </authorList>
    </citation>
    <scope>NUCLEOTIDE SEQUENCE [LARGE SCALE GENOMIC DNA]</scope>
    <source>
        <strain evidence="2">cv. OR44</strain>
    </source>
</reference>
<dbReference type="Gramene" id="OMERI08G12470.1">
    <property type="protein sequence ID" value="OMERI08G12470.1"/>
    <property type="gene ID" value="OMERI08G12470"/>
</dbReference>